<evidence type="ECO:0000313" key="1">
    <source>
        <dbReference type="EMBL" id="QZE14809.1"/>
    </source>
</evidence>
<gene>
    <name evidence="1" type="ORF">K4L44_02810</name>
</gene>
<evidence type="ECO:0000313" key="2">
    <source>
        <dbReference type="Proteomes" id="UP000826212"/>
    </source>
</evidence>
<reference evidence="1" key="1">
    <citation type="submission" date="2021-08" db="EMBL/GenBank/DDBJ databases">
        <title>Novel anaerobic bacterium isolated from sea squirt in East Sea, Republic of Korea.</title>
        <authorList>
            <person name="Nguyen T.H."/>
            <person name="Li Z."/>
            <person name="Lee Y.-J."/>
            <person name="Ko J."/>
            <person name="Kim S.-G."/>
        </authorList>
    </citation>
    <scope>NUCLEOTIDE SEQUENCE</scope>
    <source>
        <strain evidence="1">KCTC 25031</strain>
    </source>
</reference>
<proteinExistence type="predicted"/>
<keyword evidence="1" id="KW-0808">Transferase</keyword>
<dbReference type="Proteomes" id="UP000826212">
    <property type="component" value="Chromosome"/>
</dbReference>
<keyword evidence="1" id="KW-0012">Acyltransferase</keyword>
<protein>
    <submittedName>
        <fullName evidence="1">Acyltransferase family protein</fullName>
    </submittedName>
</protein>
<sequence length="367" mass="42386">MEQTLSSQKRIGYMDLVRVIACFMVMMIHVRFAFDLKTETATQFYVAFLRPCVPFFIMISGALLLPLKNDSYTFFKKRFSRVLIPFLFWSVVYVFLPAPTKINFGGIENALTTSDLSPIVKSLLMIPINFTWVNVHFWFMYTILGLYLFMPVISPWIEKTSKRGVEAFLCVWGFTTILFYAEIWFPEMLGVCDWNEFGMFYNFGGYLGYLILGYYLRRYNTLSRMLSISIGLILFSVGGYFTLKGLLYSLEHADKMYWIAVESQKVEFFINNLSINVVMMTAGLFMVLQKISIGGIPAKIVQELSKYSYGIFLVHYFINIWLLSLVGQWDGLNAWIGQPLFAVIVFVASYLFVKALSFIPNSKYLLG</sequence>
<organism evidence="1 2">
    <name type="scientific">Halosquirtibacter laminarini</name>
    <dbReference type="NCBI Taxonomy" id="3374600"/>
    <lineage>
        <taxon>Bacteria</taxon>
        <taxon>Pseudomonadati</taxon>
        <taxon>Bacteroidota</taxon>
        <taxon>Bacteroidia</taxon>
        <taxon>Marinilabiliales</taxon>
        <taxon>Prolixibacteraceae</taxon>
        <taxon>Halosquirtibacter</taxon>
    </lineage>
</organism>
<name>A0AC61NPD6_9BACT</name>
<dbReference type="EMBL" id="CP081303">
    <property type="protein sequence ID" value="QZE14809.1"/>
    <property type="molecule type" value="Genomic_DNA"/>
</dbReference>
<keyword evidence="2" id="KW-1185">Reference proteome</keyword>
<accession>A0AC61NPD6</accession>